<dbReference type="Pfam" id="PF13525">
    <property type="entry name" value="YfiO"/>
    <property type="match status" value="1"/>
</dbReference>
<dbReference type="SUPFAM" id="SSF48452">
    <property type="entry name" value="TPR-like"/>
    <property type="match status" value="1"/>
</dbReference>
<dbReference type="InterPro" id="IPR017689">
    <property type="entry name" value="BamD"/>
</dbReference>
<dbReference type="Gene3D" id="1.25.40.10">
    <property type="entry name" value="Tetratricopeptide repeat domain"/>
    <property type="match status" value="1"/>
</dbReference>
<protein>
    <submittedName>
        <fullName evidence="5">Outer membrane protein assembly factor BamD</fullName>
    </submittedName>
</protein>
<gene>
    <name evidence="5" type="primary">bamD</name>
    <name evidence="5" type="ORF">KEM10_11840</name>
</gene>
<evidence type="ECO:0000256" key="2">
    <source>
        <dbReference type="ARBA" id="ARBA00023136"/>
    </source>
</evidence>
<comment type="caution">
    <text evidence="5">The sequence shown here is derived from an EMBL/GenBank/DDBJ whole genome shotgun (WGS) entry which is preliminary data.</text>
</comment>
<organism evidence="5 6">
    <name type="scientific">Carboxylicivirga linearis</name>
    <dbReference type="NCBI Taxonomy" id="1628157"/>
    <lineage>
        <taxon>Bacteria</taxon>
        <taxon>Pseudomonadati</taxon>
        <taxon>Bacteroidota</taxon>
        <taxon>Bacteroidia</taxon>
        <taxon>Marinilabiliales</taxon>
        <taxon>Marinilabiliaceae</taxon>
        <taxon>Carboxylicivirga</taxon>
    </lineage>
</organism>
<feature type="domain" description="Outer membrane lipoprotein BamD-like" evidence="4">
    <location>
        <begin position="36"/>
        <end position="211"/>
    </location>
</feature>
<evidence type="ECO:0000313" key="5">
    <source>
        <dbReference type="EMBL" id="MBS2098972.1"/>
    </source>
</evidence>
<dbReference type="Proteomes" id="UP000708576">
    <property type="component" value="Unassembled WGS sequence"/>
</dbReference>
<name>A0ABS5JVP0_9BACT</name>
<dbReference type="EMBL" id="JAGUCO010000007">
    <property type="protein sequence ID" value="MBS2098972.1"/>
    <property type="molecule type" value="Genomic_DNA"/>
</dbReference>
<evidence type="ECO:0000256" key="1">
    <source>
        <dbReference type="ARBA" id="ARBA00022729"/>
    </source>
</evidence>
<evidence type="ECO:0000313" key="6">
    <source>
        <dbReference type="Proteomes" id="UP000708576"/>
    </source>
</evidence>
<dbReference type="RefSeq" id="WP_212216215.1">
    <property type="nucleotide sequence ID" value="NZ_JAGUCO010000007.1"/>
</dbReference>
<dbReference type="NCBIfam" id="TIGR03302">
    <property type="entry name" value="OM_YfiO"/>
    <property type="match status" value="1"/>
</dbReference>
<keyword evidence="6" id="KW-1185">Reference proteome</keyword>
<accession>A0ABS5JVP0</accession>
<evidence type="ECO:0000256" key="3">
    <source>
        <dbReference type="ARBA" id="ARBA00023237"/>
    </source>
</evidence>
<proteinExistence type="predicted"/>
<dbReference type="InterPro" id="IPR039565">
    <property type="entry name" value="BamD-like"/>
</dbReference>
<dbReference type="PROSITE" id="PS51257">
    <property type="entry name" value="PROKAR_LIPOPROTEIN"/>
    <property type="match status" value="1"/>
</dbReference>
<keyword evidence="1" id="KW-0732">Signal</keyword>
<keyword evidence="2" id="KW-0472">Membrane</keyword>
<evidence type="ECO:0000259" key="4">
    <source>
        <dbReference type="Pfam" id="PF13525"/>
    </source>
</evidence>
<dbReference type="InterPro" id="IPR011990">
    <property type="entry name" value="TPR-like_helical_dom_sf"/>
</dbReference>
<sequence>MRLRNVSLLILFITSLVAGGCSKYQKLLKSQDYELWYTEAMAYYEKEDYTRASTLLSQLVNIYRGTERAEELNYVYANCLYGLNNDLSAGHYYREFVKNFPVSDKAEECMYMSAITYYNMSPKPRLDQTPTEQAIQEFQLFINMYPNSSRVEEATLLMDELRDKLVYKSYLNAKLYYDLGDYMGNNYMSAVIAAQNSLKDFPDTKYREELSFLILESKYIQAVKSVEEKKVDRLRDAIDEYYTFVNEFPEGKYKRRADKILSDSESMLEGYNKEEV</sequence>
<keyword evidence="3" id="KW-0998">Cell outer membrane</keyword>
<reference evidence="5 6" key="1">
    <citation type="journal article" date="2015" name="Int. J. Syst. Evol. Microbiol.">
        <title>Carboxylicivirga linearis sp. nov., isolated from a sea cucumber culture pond.</title>
        <authorList>
            <person name="Wang F.Q."/>
            <person name="Zhou Y.X."/>
            <person name="Lin X.Z."/>
            <person name="Chen G.J."/>
            <person name="Du Z.J."/>
        </authorList>
    </citation>
    <scope>NUCLEOTIDE SEQUENCE [LARGE SCALE GENOMIC DNA]</scope>
    <source>
        <strain evidence="5 6">FB218</strain>
    </source>
</reference>